<feature type="transmembrane region" description="Helical" evidence="2">
    <location>
        <begin position="132"/>
        <end position="153"/>
    </location>
</feature>
<evidence type="ECO:0000256" key="2">
    <source>
        <dbReference type="SAM" id="Phobius"/>
    </source>
</evidence>
<sequence length="245" mass="25712">MIDAAALSTGLLLGFFSSTHCLGMCGGIMGALTMAVESPSQWRAAAIVVCYNLGRLASYALLGALAGAFGETVYALGAATVLRVIAAALLFAMAFYLAGWWRGLLKLEAIGQRLWRYIQPIGRRLMPVRGPLPALGLGLVWGWLPCGLVYSALGYAMTQPAASAGALFMLAFGVGTLPAVLLAAFATGRVRGWAQRRSLRLAGALLLLVFAGWTLYGALAPSHAHHNHGSAPPASEAQGHSHHHH</sequence>
<feature type="transmembrane region" description="Helical" evidence="2">
    <location>
        <begin position="165"/>
        <end position="187"/>
    </location>
</feature>
<feature type="transmembrane region" description="Helical" evidence="2">
    <location>
        <begin position="44"/>
        <end position="67"/>
    </location>
</feature>
<feature type="region of interest" description="Disordered" evidence="1">
    <location>
        <begin position="226"/>
        <end position="245"/>
    </location>
</feature>
<keyword evidence="5" id="KW-1185">Reference proteome</keyword>
<dbReference type="RefSeq" id="WP_382417544.1">
    <property type="nucleotide sequence ID" value="NZ_AP031500.1"/>
</dbReference>
<dbReference type="PANTHER" id="PTHR42208">
    <property type="entry name" value="HEAVY METAL TRANSPORTER-RELATED"/>
    <property type="match status" value="1"/>
</dbReference>
<reference evidence="5" key="1">
    <citation type="journal article" date="2019" name="Int. J. Syst. Evol. Microbiol.">
        <title>The Global Catalogue of Microorganisms (GCM) 10K type strain sequencing project: providing services to taxonomists for standard genome sequencing and annotation.</title>
        <authorList>
            <consortium name="The Broad Institute Genomics Platform"/>
            <consortium name="The Broad Institute Genome Sequencing Center for Infectious Disease"/>
            <person name="Wu L."/>
            <person name="Ma J."/>
        </authorList>
    </citation>
    <scope>NUCLEOTIDE SEQUENCE [LARGE SCALE GENOMIC DNA]</scope>
    <source>
        <strain evidence="5">KCTC 52141</strain>
    </source>
</reference>
<organism evidence="4 5">
    <name type="scientific">Gilvimarinus japonicus</name>
    <dbReference type="NCBI Taxonomy" id="1796469"/>
    <lineage>
        <taxon>Bacteria</taxon>
        <taxon>Pseudomonadati</taxon>
        <taxon>Pseudomonadota</taxon>
        <taxon>Gammaproteobacteria</taxon>
        <taxon>Cellvibrionales</taxon>
        <taxon>Cellvibrionaceae</taxon>
        <taxon>Gilvimarinus</taxon>
    </lineage>
</organism>
<dbReference type="EMBL" id="JBHRTL010000030">
    <property type="protein sequence ID" value="MFC3156346.1"/>
    <property type="molecule type" value="Genomic_DNA"/>
</dbReference>
<evidence type="ECO:0000256" key="1">
    <source>
        <dbReference type="SAM" id="MobiDB-lite"/>
    </source>
</evidence>
<proteinExistence type="predicted"/>
<accession>A0ABV7HU65</accession>
<feature type="transmembrane region" description="Helical" evidence="2">
    <location>
        <begin position="73"/>
        <end position="98"/>
    </location>
</feature>
<keyword evidence="2" id="KW-0812">Transmembrane</keyword>
<gene>
    <name evidence="4" type="ORF">ACFOEB_14130</name>
</gene>
<evidence type="ECO:0000259" key="3">
    <source>
        <dbReference type="Pfam" id="PF13386"/>
    </source>
</evidence>
<dbReference type="Pfam" id="PF13386">
    <property type="entry name" value="DsbD_2"/>
    <property type="match status" value="1"/>
</dbReference>
<dbReference type="InterPro" id="IPR039447">
    <property type="entry name" value="UreH-like_TM_dom"/>
</dbReference>
<keyword evidence="2" id="KW-0472">Membrane</keyword>
<feature type="transmembrane region" description="Helical" evidence="2">
    <location>
        <begin position="12"/>
        <end position="32"/>
    </location>
</feature>
<name>A0ABV7HU65_9GAMM</name>
<evidence type="ECO:0000313" key="5">
    <source>
        <dbReference type="Proteomes" id="UP001595548"/>
    </source>
</evidence>
<dbReference type="PANTHER" id="PTHR42208:SF1">
    <property type="entry name" value="HEAVY METAL TRANSPORTER"/>
    <property type="match status" value="1"/>
</dbReference>
<feature type="transmembrane region" description="Helical" evidence="2">
    <location>
        <begin position="199"/>
        <end position="219"/>
    </location>
</feature>
<feature type="domain" description="Urease accessory protein UreH-like transmembrane" evidence="3">
    <location>
        <begin position="10"/>
        <end position="209"/>
    </location>
</feature>
<protein>
    <submittedName>
        <fullName evidence="4">Sulfite exporter TauE/SafE family protein</fullName>
    </submittedName>
</protein>
<keyword evidence="2" id="KW-1133">Transmembrane helix</keyword>
<dbReference type="Proteomes" id="UP001595548">
    <property type="component" value="Unassembled WGS sequence"/>
</dbReference>
<comment type="caution">
    <text evidence="4">The sequence shown here is derived from an EMBL/GenBank/DDBJ whole genome shotgun (WGS) entry which is preliminary data.</text>
</comment>
<evidence type="ECO:0000313" key="4">
    <source>
        <dbReference type="EMBL" id="MFC3156346.1"/>
    </source>
</evidence>